<evidence type="ECO:0000256" key="5">
    <source>
        <dbReference type="SAM" id="MobiDB-lite"/>
    </source>
</evidence>
<dbReference type="Gramene" id="Manes.15G041200.1.v8.1">
    <property type="protein sequence ID" value="Manes.15G041200.1.v8.1.CDS"/>
    <property type="gene ID" value="Manes.15G041200.v8.1"/>
</dbReference>
<dbReference type="SUPFAM" id="SSF51182">
    <property type="entry name" value="RmlC-like cupins"/>
    <property type="match status" value="1"/>
</dbReference>
<evidence type="ECO:0000256" key="6">
    <source>
        <dbReference type="SAM" id="SignalP"/>
    </source>
</evidence>
<dbReference type="OMA" id="HESEDQQ"/>
<accession>A0A2C9UDP9</accession>
<dbReference type="Pfam" id="PF00190">
    <property type="entry name" value="Cupin_1"/>
    <property type="match status" value="2"/>
</dbReference>
<organism evidence="8 9">
    <name type="scientific">Manihot esculenta</name>
    <name type="common">Cassava</name>
    <name type="synonym">Jatropha manihot</name>
    <dbReference type="NCBI Taxonomy" id="3983"/>
    <lineage>
        <taxon>Eukaryota</taxon>
        <taxon>Viridiplantae</taxon>
        <taxon>Streptophyta</taxon>
        <taxon>Embryophyta</taxon>
        <taxon>Tracheophyta</taxon>
        <taxon>Spermatophyta</taxon>
        <taxon>Magnoliopsida</taxon>
        <taxon>eudicotyledons</taxon>
        <taxon>Gunneridae</taxon>
        <taxon>Pentapetalae</taxon>
        <taxon>rosids</taxon>
        <taxon>fabids</taxon>
        <taxon>Malpighiales</taxon>
        <taxon>Euphorbiaceae</taxon>
        <taxon>Crotonoideae</taxon>
        <taxon>Manihoteae</taxon>
        <taxon>Manihot</taxon>
    </lineage>
</organism>
<keyword evidence="4" id="KW-1015">Disulfide bond</keyword>
<protein>
    <recommendedName>
        <fullName evidence="7">Cupin type-1 domain-containing protein</fullName>
    </recommendedName>
</protein>
<dbReference type="STRING" id="3983.A0A2C9UDP9"/>
<sequence length="503" mass="56598">MAFSSLLSLTLCFLLFFHVCFAQTEQGPGFWPRPYGPKRFQRDECQFERLNVLEPSRRIQSEAGVTDVWDENDDQFQCAGVVVVRHTIEERGLLLPQYVNGPKLVYVVQGRGLHGAVLPGCPETFQSSQSQPRSQFSQTRRESQRDEHQKVRQIREGDVVALPTGVVQWVYNNGRTPLVLVVAVDTSNRNNQLDPNARLFLVAGNPQEELQSQRGEFGRGEAGMDPSRRPGRRERTGNVFSGLDEQLLAESFNINTDLARRLRGEEDFRGIIVRVQRELQVVTPQQSAEEERQIREEQSRESQTGTGGSGGYINGVEETFCALRLQHNLNDHTETDVFNPRAGRITNVNSNNLPVLSRLQLSVQKGILYRNAMLAPYWNVNAHAVHYIVRGNGQVQVVDDNGNTVFDGQVRAGQVITTPQNFAVVKKASAAGLEWVSFKTNDNARINQLAGRVSAMRSMPVDVVANSYQVSREEAMRLKESREEMTVLSPWSRSRFNVTEGSE</sequence>
<dbReference type="OrthoDB" id="1903982at2759"/>
<feature type="region of interest" description="Disordered" evidence="5">
    <location>
        <begin position="217"/>
        <end position="237"/>
    </location>
</feature>
<comment type="similarity">
    <text evidence="1">Belongs to the 11S seed storage protein (globulins) family.</text>
</comment>
<dbReference type="CDD" id="cd02242">
    <property type="entry name" value="cupin_11S_legumin_N"/>
    <property type="match status" value="1"/>
</dbReference>
<dbReference type="PANTHER" id="PTHR31189:SF48">
    <property type="entry name" value="LEGUMIN B"/>
    <property type="match status" value="1"/>
</dbReference>
<feature type="signal peptide" evidence="6">
    <location>
        <begin position="1"/>
        <end position="22"/>
    </location>
</feature>
<name>A0A2C9UDP9_MANES</name>
<evidence type="ECO:0000256" key="4">
    <source>
        <dbReference type="ARBA" id="ARBA00023157"/>
    </source>
</evidence>
<dbReference type="PANTHER" id="PTHR31189">
    <property type="entry name" value="OS03G0336100 PROTEIN-RELATED"/>
    <property type="match status" value="1"/>
</dbReference>
<evidence type="ECO:0000313" key="8">
    <source>
        <dbReference type="EMBL" id="OAY28101.1"/>
    </source>
</evidence>
<dbReference type="InterPro" id="IPR006044">
    <property type="entry name" value="11S_seedstore_pln"/>
</dbReference>
<comment type="caution">
    <text evidence="8">The sequence shown here is derived from an EMBL/GenBank/DDBJ whole genome shotgun (WGS) entry which is preliminary data.</text>
</comment>
<evidence type="ECO:0000256" key="3">
    <source>
        <dbReference type="ARBA" id="ARBA00023129"/>
    </source>
</evidence>
<dbReference type="GO" id="GO:0045735">
    <property type="term" value="F:nutrient reservoir activity"/>
    <property type="evidence" value="ECO:0007669"/>
    <property type="project" value="UniProtKB-KW"/>
</dbReference>
<feature type="domain" description="Cupin type-1" evidence="7">
    <location>
        <begin position="327"/>
        <end position="476"/>
    </location>
</feature>
<dbReference type="InterPro" id="IPR050253">
    <property type="entry name" value="Seed_Storage-Functional"/>
</dbReference>
<evidence type="ECO:0000256" key="1">
    <source>
        <dbReference type="ARBA" id="ARBA00007178"/>
    </source>
</evidence>
<dbReference type="AlphaFoldDB" id="A0A2C9UDP9"/>
<feature type="region of interest" description="Disordered" evidence="5">
    <location>
        <begin position="282"/>
        <end position="311"/>
    </location>
</feature>
<keyword evidence="2" id="KW-0758">Storage protein</keyword>
<evidence type="ECO:0000259" key="7">
    <source>
        <dbReference type="SMART" id="SM00835"/>
    </source>
</evidence>
<proteinExistence type="inferred from homology"/>
<feature type="compositionally biased region" description="Basic and acidic residues" evidence="5">
    <location>
        <begin position="289"/>
        <end position="300"/>
    </location>
</feature>
<dbReference type="InterPro" id="IPR014710">
    <property type="entry name" value="RmlC-like_jellyroll"/>
</dbReference>
<dbReference type="InterPro" id="IPR006045">
    <property type="entry name" value="Cupin_1"/>
</dbReference>
<feature type="domain" description="Cupin type-1" evidence="7">
    <location>
        <begin position="50"/>
        <end position="260"/>
    </location>
</feature>
<feature type="chain" id="PRO_5013107319" description="Cupin type-1 domain-containing protein" evidence="6">
    <location>
        <begin position="23"/>
        <end position="503"/>
    </location>
</feature>
<feature type="compositionally biased region" description="Basic and acidic residues" evidence="5">
    <location>
        <begin position="139"/>
        <end position="151"/>
    </location>
</feature>
<keyword evidence="3" id="KW-0708">Seed storage protein</keyword>
<dbReference type="FunFam" id="2.60.120.10:FF:000073">
    <property type="entry name" value="Glycinin G1"/>
    <property type="match status" value="1"/>
</dbReference>
<feature type="region of interest" description="Disordered" evidence="5">
    <location>
        <begin position="123"/>
        <end position="151"/>
    </location>
</feature>
<reference evidence="9" key="1">
    <citation type="journal article" date="2016" name="Nat. Biotechnol.">
        <title>Sequencing wild and cultivated cassava and related species reveals extensive interspecific hybridization and genetic diversity.</title>
        <authorList>
            <person name="Bredeson J.V."/>
            <person name="Lyons J.B."/>
            <person name="Prochnik S.E."/>
            <person name="Wu G.A."/>
            <person name="Ha C.M."/>
            <person name="Edsinger-Gonzales E."/>
            <person name="Grimwood J."/>
            <person name="Schmutz J."/>
            <person name="Rabbi I.Y."/>
            <person name="Egesi C."/>
            <person name="Nauluvula P."/>
            <person name="Lebot V."/>
            <person name="Ndunguru J."/>
            <person name="Mkamilo G."/>
            <person name="Bart R.S."/>
            <person name="Setter T.L."/>
            <person name="Gleadow R.M."/>
            <person name="Kulakow P."/>
            <person name="Ferguson M.E."/>
            <person name="Rounsley S."/>
            <person name="Rokhsar D.S."/>
        </authorList>
    </citation>
    <scope>NUCLEOTIDE SEQUENCE [LARGE SCALE GENOMIC DNA]</scope>
    <source>
        <strain evidence="9">cv. AM560-2</strain>
    </source>
</reference>
<dbReference type="PRINTS" id="PR00439">
    <property type="entry name" value="11SGLOBULIN"/>
</dbReference>
<evidence type="ECO:0000256" key="2">
    <source>
        <dbReference type="ARBA" id="ARBA00022761"/>
    </source>
</evidence>
<keyword evidence="6" id="KW-0732">Signal</keyword>
<dbReference type="SMART" id="SM00835">
    <property type="entry name" value="Cupin_1"/>
    <property type="match status" value="2"/>
</dbReference>
<feature type="compositionally biased region" description="Low complexity" evidence="5">
    <location>
        <begin position="124"/>
        <end position="138"/>
    </location>
</feature>
<dbReference type="EMBL" id="CM004401">
    <property type="protein sequence ID" value="OAY28101.1"/>
    <property type="molecule type" value="Genomic_DNA"/>
</dbReference>
<keyword evidence="9" id="KW-1185">Reference proteome</keyword>
<dbReference type="Proteomes" id="UP000091857">
    <property type="component" value="Chromosome 15"/>
</dbReference>
<dbReference type="CDD" id="cd02243">
    <property type="entry name" value="cupin_11S_legumin_C"/>
    <property type="match status" value="1"/>
</dbReference>
<dbReference type="InterPro" id="IPR011051">
    <property type="entry name" value="RmlC_Cupin_sf"/>
</dbReference>
<dbReference type="Gene3D" id="2.60.120.10">
    <property type="entry name" value="Jelly Rolls"/>
    <property type="match status" value="2"/>
</dbReference>
<evidence type="ECO:0000313" key="9">
    <source>
        <dbReference type="Proteomes" id="UP000091857"/>
    </source>
</evidence>
<gene>
    <name evidence="8" type="ORF">MANES_15G041200v8</name>
</gene>